<dbReference type="EMBL" id="CP003057">
    <property type="protein sequence ID" value="AEQ98002.1"/>
    <property type="molecule type" value="Genomic_DNA"/>
</dbReference>
<proteinExistence type="predicted"/>
<dbReference type="HOGENOM" id="CLU_2811416_0_0_6"/>
<gene>
    <name evidence="2" type="ORF">XOC_3913</name>
</gene>
<sequence length="67" mass="7096">MHAGPMGGHALPAAASSSAEENVGNAEHRVGVFVFGDPSAGPRIDRGLWQAHCVPWRSAARQWCMAK</sequence>
<evidence type="ECO:0000313" key="2">
    <source>
        <dbReference type="EMBL" id="AEQ98002.1"/>
    </source>
</evidence>
<protein>
    <submittedName>
        <fullName evidence="2">Uncharacterized protein</fullName>
    </submittedName>
</protein>
<dbReference type="KEGG" id="xor:XOC_3913"/>
<evidence type="ECO:0000313" key="3">
    <source>
        <dbReference type="Proteomes" id="UP000008851"/>
    </source>
</evidence>
<dbReference type="AlphaFoldDB" id="G7THL7"/>
<organism evidence="2 3">
    <name type="scientific">Xanthomonas oryzae pv. oryzicola (strain BLS256)</name>
    <dbReference type="NCBI Taxonomy" id="383407"/>
    <lineage>
        <taxon>Bacteria</taxon>
        <taxon>Pseudomonadati</taxon>
        <taxon>Pseudomonadota</taxon>
        <taxon>Gammaproteobacteria</taxon>
        <taxon>Lysobacterales</taxon>
        <taxon>Lysobacteraceae</taxon>
        <taxon>Xanthomonas</taxon>
    </lineage>
</organism>
<feature type="region of interest" description="Disordered" evidence="1">
    <location>
        <begin position="1"/>
        <end position="22"/>
    </location>
</feature>
<accession>G7THL7</accession>
<reference evidence="2 3" key="1">
    <citation type="journal article" date="2011" name="J. Bacteriol.">
        <title>Two new complete genome sequences offer insight into host and tissue specificity of plant pathogenic Xanthomonas spp.</title>
        <authorList>
            <person name="Bogdanove A.J."/>
            <person name="Koebnik R."/>
            <person name="Lu H."/>
            <person name="Furutani A."/>
            <person name="Angiuoli S.V."/>
            <person name="Patil P.B."/>
            <person name="Van Sluys M.A."/>
            <person name="Ryan R.P."/>
            <person name="Meyer D.F."/>
            <person name="Han S.W."/>
            <person name="Aparna G."/>
            <person name="Rajaram M."/>
            <person name="Delcher A.L."/>
            <person name="Phillippy A.M."/>
            <person name="Puiu D."/>
            <person name="Schatz M.C."/>
            <person name="Shumway M."/>
            <person name="Sommer D.D."/>
            <person name="Trapnell C."/>
            <person name="Benahmed F."/>
            <person name="Dimitrov G."/>
            <person name="Madupu R."/>
            <person name="Radune D."/>
            <person name="Sullivan S."/>
            <person name="Jha G."/>
            <person name="Ishihara H."/>
            <person name="Lee S.W."/>
            <person name="Pandey A."/>
            <person name="Sharma V."/>
            <person name="Sriariyanun M."/>
            <person name="Szurek B."/>
            <person name="Vera-Cruz C.M."/>
            <person name="Dorman K.S."/>
            <person name="Ronald P.C."/>
            <person name="Verdier V."/>
            <person name="Dow J.M."/>
            <person name="Sonti R.V."/>
            <person name="Tsuge S."/>
            <person name="Brendel V.P."/>
            <person name="Rabinowicz P.D."/>
            <person name="Leach J.E."/>
            <person name="White F.F."/>
            <person name="Salzberg S.L."/>
        </authorList>
    </citation>
    <scope>NUCLEOTIDE SEQUENCE [LARGE SCALE GENOMIC DNA]</scope>
    <source>
        <strain evidence="2 3">BLS256</strain>
    </source>
</reference>
<evidence type="ECO:0000256" key="1">
    <source>
        <dbReference type="SAM" id="MobiDB-lite"/>
    </source>
</evidence>
<name>G7THL7_XANOB</name>
<dbReference type="Proteomes" id="UP000008851">
    <property type="component" value="Chromosome"/>
</dbReference>